<evidence type="ECO:0000256" key="4">
    <source>
        <dbReference type="ARBA" id="ARBA00023015"/>
    </source>
</evidence>
<keyword evidence="3 7" id="KW-0597">Phosphoprotein</keyword>
<comment type="caution">
    <text evidence="12">The sequence shown here is derived from an EMBL/GenBank/DDBJ whole genome shotgun (WGS) entry which is preliminary data.</text>
</comment>
<evidence type="ECO:0000259" key="9">
    <source>
        <dbReference type="PROSITE" id="PS01124"/>
    </source>
</evidence>
<dbReference type="InterPro" id="IPR003661">
    <property type="entry name" value="HisK_dim/P_dom"/>
</dbReference>
<dbReference type="InterPro" id="IPR009057">
    <property type="entry name" value="Homeodomain-like_sf"/>
</dbReference>
<evidence type="ECO:0000256" key="1">
    <source>
        <dbReference type="ARBA" id="ARBA00000085"/>
    </source>
</evidence>
<keyword evidence="6" id="KW-0804">Transcription</keyword>
<dbReference type="EMBL" id="DYUD01000016">
    <property type="protein sequence ID" value="HJG88853.1"/>
    <property type="molecule type" value="Genomic_DNA"/>
</dbReference>
<dbReference type="Gene3D" id="2.130.10.10">
    <property type="entry name" value="YVTN repeat-like/Quinoprotein amine dehydrogenase"/>
    <property type="match status" value="2"/>
</dbReference>
<dbReference type="InterPro" id="IPR013658">
    <property type="entry name" value="SGL"/>
</dbReference>
<feature type="modified residue" description="4-aspartylphosphate" evidence="7">
    <location>
        <position position="1157"/>
    </location>
</feature>
<feature type="transmembrane region" description="Helical" evidence="8">
    <location>
        <begin position="794"/>
        <end position="815"/>
    </location>
</feature>
<dbReference type="InterPro" id="IPR004358">
    <property type="entry name" value="Sig_transdc_His_kin-like_C"/>
</dbReference>
<keyword evidence="8" id="KW-0472">Membrane</keyword>
<gene>
    <name evidence="12" type="ORF">K8U91_05175</name>
</gene>
<comment type="catalytic activity">
    <reaction evidence="1">
        <text>ATP + protein L-histidine = ADP + protein N-phospho-L-histidine.</text>
        <dbReference type="EC" id="2.7.13.3"/>
    </reaction>
</comment>
<dbReference type="InterPro" id="IPR005467">
    <property type="entry name" value="His_kinase_dom"/>
</dbReference>
<dbReference type="FunFam" id="1.10.10.60:FF:000284">
    <property type="entry name" value="Two-component system sensor histidine kinase/response regulator"/>
    <property type="match status" value="1"/>
</dbReference>
<reference evidence="12" key="2">
    <citation type="submission" date="2021-09" db="EMBL/GenBank/DDBJ databases">
        <authorList>
            <person name="Gilroy R."/>
        </authorList>
    </citation>
    <scope>NUCLEOTIDE SEQUENCE</scope>
    <source>
        <strain evidence="12">CHK121-7720</strain>
    </source>
</reference>
<evidence type="ECO:0000313" key="13">
    <source>
        <dbReference type="Proteomes" id="UP000757103"/>
    </source>
</evidence>
<protein>
    <recommendedName>
        <fullName evidence="2">histidine kinase</fullName>
        <ecNumber evidence="2">2.7.13.3</ecNumber>
    </recommendedName>
</protein>
<dbReference type="CDD" id="cd00075">
    <property type="entry name" value="HATPase"/>
    <property type="match status" value="1"/>
</dbReference>
<dbReference type="InterPro" id="IPR013783">
    <property type="entry name" value="Ig-like_fold"/>
</dbReference>
<dbReference type="SUPFAM" id="SSF52172">
    <property type="entry name" value="CheY-like"/>
    <property type="match status" value="1"/>
</dbReference>
<dbReference type="Pfam" id="PF00512">
    <property type="entry name" value="HisKA"/>
    <property type="match status" value="1"/>
</dbReference>
<feature type="domain" description="Response regulatory" evidence="11">
    <location>
        <begin position="1109"/>
        <end position="1224"/>
    </location>
</feature>
<proteinExistence type="predicted"/>
<dbReference type="InterPro" id="IPR018060">
    <property type="entry name" value="HTH_AraC"/>
</dbReference>
<evidence type="ECO:0000256" key="5">
    <source>
        <dbReference type="ARBA" id="ARBA00023125"/>
    </source>
</evidence>
<dbReference type="Pfam" id="PF07494">
    <property type="entry name" value="Reg_prop"/>
    <property type="match status" value="3"/>
</dbReference>
<dbReference type="InterPro" id="IPR011110">
    <property type="entry name" value="Reg_prop"/>
</dbReference>
<dbReference type="Pfam" id="PF02518">
    <property type="entry name" value="HATPase_c"/>
    <property type="match status" value="1"/>
</dbReference>
<dbReference type="InterPro" id="IPR011123">
    <property type="entry name" value="Y_Y_Y"/>
</dbReference>
<dbReference type="Gene3D" id="1.10.10.60">
    <property type="entry name" value="Homeodomain-like"/>
    <property type="match status" value="1"/>
</dbReference>
<dbReference type="InterPro" id="IPR011006">
    <property type="entry name" value="CheY-like_superfamily"/>
</dbReference>
<dbReference type="Pfam" id="PF08450">
    <property type="entry name" value="SGL"/>
    <property type="match status" value="1"/>
</dbReference>
<dbReference type="InterPro" id="IPR015943">
    <property type="entry name" value="WD40/YVTN_repeat-like_dom_sf"/>
</dbReference>
<dbReference type="SUPFAM" id="SSF55874">
    <property type="entry name" value="ATPase domain of HSP90 chaperone/DNA topoisomerase II/histidine kinase"/>
    <property type="match status" value="1"/>
</dbReference>
<organism evidence="12 13">
    <name type="scientific">Barnesiella viscericola</name>
    <dbReference type="NCBI Taxonomy" id="397865"/>
    <lineage>
        <taxon>Bacteria</taxon>
        <taxon>Pseudomonadati</taxon>
        <taxon>Bacteroidota</taxon>
        <taxon>Bacteroidia</taxon>
        <taxon>Bacteroidales</taxon>
        <taxon>Barnesiellaceae</taxon>
        <taxon>Barnesiella</taxon>
    </lineage>
</organism>
<dbReference type="SMART" id="SM00388">
    <property type="entry name" value="HisKA"/>
    <property type="match status" value="1"/>
</dbReference>
<dbReference type="SUPFAM" id="SSF50998">
    <property type="entry name" value="Quinoprotein alcohol dehydrogenase-like"/>
    <property type="match status" value="1"/>
</dbReference>
<dbReference type="PANTHER" id="PTHR43547:SF2">
    <property type="entry name" value="HYBRID SIGNAL TRANSDUCTION HISTIDINE KINASE C"/>
    <property type="match status" value="1"/>
</dbReference>
<dbReference type="Pfam" id="PF07495">
    <property type="entry name" value="Y_Y_Y"/>
    <property type="match status" value="1"/>
</dbReference>
<dbReference type="GO" id="GO:0003700">
    <property type="term" value="F:DNA-binding transcription factor activity"/>
    <property type="evidence" value="ECO:0007669"/>
    <property type="project" value="InterPro"/>
</dbReference>
<dbReference type="FunFam" id="2.60.40.10:FF:000791">
    <property type="entry name" value="Two-component system sensor histidine kinase/response regulator"/>
    <property type="match status" value="1"/>
</dbReference>
<dbReference type="GO" id="GO:0043565">
    <property type="term" value="F:sequence-specific DNA binding"/>
    <property type="evidence" value="ECO:0007669"/>
    <property type="project" value="InterPro"/>
</dbReference>
<dbReference type="InterPro" id="IPR018062">
    <property type="entry name" value="HTH_AraC-typ_CS"/>
</dbReference>
<keyword evidence="5" id="KW-0238">DNA-binding</keyword>
<dbReference type="InterPro" id="IPR036890">
    <property type="entry name" value="HATPase_C_sf"/>
</dbReference>
<evidence type="ECO:0000256" key="6">
    <source>
        <dbReference type="ARBA" id="ARBA00023163"/>
    </source>
</evidence>
<keyword evidence="4" id="KW-0805">Transcription regulation</keyword>
<evidence type="ECO:0000256" key="7">
    <source>
        <dbReference type="PROSITE-ProRule" id="PRU00169"/>
    </source>
</evidence>
<dbReference type="Gene3D" id="2.60.40.10">
    <property type="entry name" value="Immunoglobulins"/>
    <property type="match status" value="1"/>
</dbReference>
<evidence type="ECO:0000256" key="3">
    <source>
        <dbReference type="ARBA" id="ARBA00022553"/>
    </source>
</evidence>
<dbReference type="InterPro" id="IPR003594">
    <property type="entry name" value="HATPase_dom"/>
</dbReference>
<dbReference type="InterPro" id="IPR001789">
    <property type="entry name" value="Sig_transdc_resp-reg_receiver"/>
</dbReference>
<sequence>MNDMKIHTRRISRLLLIALFVWVGDAMVYGQRIISKKYTMEEGLPSNRIYKILQDSCGFIWFGTDDGLSRFDGVEFKNYRFSHRPGSILSNSIHNLFIDRQQKMWIALDNGINIYDPLSDTFSPFVTASGKSLTCRVTDIVEDRDGEMWFATNGHGVYRYNPATDSLYSYCRDNHKSIHFYTAMDIHEDSRGYIWIGTYAEGLTCYDKKTDSFTTYTQGDGVHNLSDNSIHKIYEDSYGTLWIGTFQNGLDRFDYKTRRFSNYRDRSTENLLYHIHDMVEYRPGELIVASDNGIGLFKVEEGRIIPTAQSPLKAASIANKFIYCLFIDAEESIWLGSYFNGVDFYSDLQNNFEYFSCATSEASKEGKVINVIKWDRFNGLYWIGTDDNGLFRFDPRTQTVTPYRTAKDIGSTYYCVHDMLFDNARLFVATYERGLEVFDMRTKKIKSYLHNPANPKSLPSSRLFAIYKASNGQIYIGTSKGLCYYDRGDDSFVRIGAIKTRVSSIIEDANGKIWIATSENGLYSYDQRTTQVRTYQYDANDTTSLLRNTLTTMAIDRKKRLWIGTYGYGICRYDEESDAFIRYENLDLPNHIIASIIPDGDNLWLSTNKGLVYCNPDSGYVKTYSKSNGLYNEQFSLGAGLKSNDGKIFLGSVDGFCVFSPSNLVDNAYNPNVLITDMTIFGKSVTSCTENSPLRNSIEHTRHVTLDSRQSVIGFNFAALSYIAPEENRYRYKLEGFDKEWRMAKGSNPHASYTNLPAGEYTFHVQGTNSEKIWSPHEVVLQITVLPPFFKSKLAYGLYTVVGAVVAVLLILYSVKRSNKKQQEKIAKINAEKEKELYDSKMEFFTNIAHEIRTPLSLIIGPLEVLMKSKSLNEKYGDYLSIIEQNYKRLYSLVSELLDYRKIDSGMYKLSYSVCNLITLVEKIVSRFEWTARQKGITLEIDIPENLNWVLDCEAMTKIVSNLITNGLKYAKSRITVSAYEVGDSVCIEVTDDGEGIPDAEKKRVFEAFYQVRNHKGTAKLGIGIGLHMTYSFVKMMGGEIKALDRRDGESGLLMFIRLPRRSESEALDRSTASMGNTFILKEPEADTGSIQDKMDEESVVADKDKKYTVLIVDDNAEVLDFLSKILSQEYFVISALNGTEALNILQNNQVDMIVSDVMMEEMDGFEFCKRVKADLNTSHIPIVLLTAKTDTASKIEGLELGIEAYIEKPFSPLHLQAQLKNLLKRRSELKEKYTSTPLTEIHTAVLNKLDEEFVNTCTSIITQNLSEPEFTVDKLAKELGMSRTNVFSKIKAIVGMTPNDFIKLIRLKTACKMMVESDYRITEIGFLVGFSSSSYFAKCFQKQFGMNPTEFMKKLKSGELTDVSTKSSPENKEG</sequence>
<dbReference type="FunFam" id="1.10.287.130:FF:000034">
    <property type="entry name" value="Two-component system sensor histidine kinase/response regulator"/>
    <property type="match status" value="1"/>
</dbReference>
<evidence type="ECO:0000259" key="11">
    <source>
        <dbReference type="PROSITE" id="PS50110"/>
    </source>
</evidence>
<dbReference type="PROSITE" id="PS00041">
    <property type="entry name" value="HTH_ARAC_FAMILY_1"/>
    <property type="match status" value="1"/>
</dbReference>
<dbReference type="EC" id="2.7.13.3" evidence="2"/>
<evidence type="ECO:0000259" key="10">
    <source>
        <dbReference type="PROSITE" id="PS50109"/>
    </source>
</evidence>
<reference evidence="12" key="1">
    <citation type="journal article" date="2021" name="PeerJ">
        <title>Extensive microbial diversity within the chicken gut microbiome revealed by metagenomics and culture.</title>
        <authorList>
            <person name="Gilroy R."/>
            <person name="Ravi A."/>
            <person name="Getino M."/>
            <person name="Pursley I."/>
            <person name="Horton D.L."/>
            <person name="Alikhan N.F."/>
            <person name="Baker D."/>
            <person name="Gharbi K."/>
            <person name="Hall N."/>
            <person name="Watson M."/>
            <person name="Adriaenssens E.M."/>
            <person name="Foster-Nyarko E."/>
            <person name="Jarju S."/>
            <person name="Secka A."/>
            <person name="Antonio M."/>
            <person name="Oren A."/>
            <person name="Chaudhuri R.R."/>
            <person name="La Ragione R."/>
            <person name="Hildebrand F."/>
            <person name="Pallen M.J."/>
        </authorList>
    </citation>
    <scope>NUCLEOTIDE SEQUENCE</scope>
    <source>
        <strain evidence="12">CHK121-7720</strain>
    </source>
</reference>
<keyword evidence="8" id="KW-0812">Transmembrane</keyword>
<dbReference type="Gene3D" id="3.30.565.10">
    <property type="entry name" value="Histidine kinase-like ATPase, C-terminal domain"/>
    <property type="match status" value="1"/>
</dbReference>
<dbReference type="SUPFAM" id="SSF63829">
    <property type="entry name" value="Calcium-dependent phosphotriesterase"/>
    <property type="match status" value="1"/>
</dbReference>
<dbReference type="PANTHER" id="PTHR43547">
    <property type="entry name" value="TWO-COMPONENT HISTIDINE KINASE"/>
    <property type="match status" value="1"/>
</dbReference>
<dbReference type="SUPFAM" id="SSF47384">
    <property type="entry name" value="Homodimeric domain of signal transducing histidine kinase"/>
    <property type="match status" value="1"/>
</dbReference>
<evidence type="ECO:0000256" key="8">
    <source>
        <dbReference type="SAM" id="Phobius"/>
    </source>
</evidence>
<dbReference type="Proteomes" id="UP000757103">
    <property type="component" value="Unassembled WGS sequence"/>
</dbReference>
<accession>A0A921SUQ5</accession>
<feature type="domain" description="HTH araC/xylS-type" evidence="9">
    <location>
        <begin position="1256"/>
        <end position="1355"/>
    </location>
</feature>
<feature type="domain" description="Histidine kinase" evidence="10">
    <location>
        <begin position="847"/>
        <end position="1063"/>
    </location>
</feature>
<dbReference type="SUPFAM" id="SSF46689">
    <property type="entry name" value="Homeodomain-like"/>
    <property type="match status" value="1"/>
</dbReference>
<dbReference type="Gene3D" id="3.40.50.2300">
    <property type="match status" value="1"/>
</dbReference>
<dbReference type="Pfam" id="PF00072">
    <property type="entry name" value="Response_reg"/>
    <property type="match status" value="1"/>
</dbReference>
<dbReference type="InterPro" id="IPR036097">
    <property type="entry name" value="HisK_dim/P_sf"/>
</dbReference>
<dbReference type="InterPro" id="IPR011047">
    <property type="entry name" value="Quinoprotein_ADH-like_sf"/>
</dbReference>
<evidence type="ECO:0000313" key="12">
    <source>
        <dbReference type="EMBL" id="HJG88853.1"/>
    </source>
</evidence>
<dbReference type="PROSITE" id="PS50110">
    <property type="entry name" value="RESPONSE_REGULATORY"/>
    <property type="match status" value="1"/>
</dbReference>
<dbReference type="SMART" id="SM00342">
    <property type="entry name" value="HTH_ARAC"/>
    <property type="match status" value="1"/>
</dbReference>
<dbReference type="PROSITE" id="PS01124">
    <property type="entry name" value="HTH_ARAC_FAMILY_2"/>
    <property type="match status" value="1"/>
</dbReference>
<name>A0A921SUQ5_9BACT</name>
<dbReference type="PROSITE" id="PS50109">
    <property type="entry name" value="HIS_KIN"/>
    <property type="match status" value="1"/>
</dbReference>
<evidence type="ECO:0000256" key="2">
    <source>
        <dbReference type="ARBA" id="ARBA00012438"/>
    </source>
</evidence>
<dbReference type="Pfam" id="PF12833">
    <property type="entry name" value="HTH_18"/>
    <property type="match status" value="1"/>
</dbReference>
<keyword evidence="8" id="KW-1133">Transmembrane helix</keyword>
<dbReference type="GO" id="GO:0000155">
    <property type="term" value="F:phosphorelay sensor kinase activity"/>
    <property type="evidence" value="ECO:0007669"/>
    <property type="project" value="InterPro"/>
</dbReference>
<dbReference type="CDD" id="cd00082">
    <property type="entry name" value="HisKA"/>
    <property type="match status" value="1"/>
</dbReference>
<dbReference type="SMART" id="SM00387">
    <property type="entry name" value="HATPase_c"/>
    <property type="match status" value="1"/>
</dbReference>
<dbReference type="SMART" id="SM00448">
    <property type="entry name" value="REC"/>
    <property type="match status" value="1"/>
</dbReference>
<dbReference type="Gene3D" id="1.10.287.130">
    <property type="match status" value="1"/>
</dbReference>
<dbReference type="PRINTS" id="PR00344">
    <property type="entry name" value="BCTRLSENSOR"/>
</dbReference>
<dbReference type="RefSeq" id="WP_273305885.1">
    <property type="nucleotide sequence ID" value="NZ_DYUD01000016.1"/>
</dbReference>